<protein>
    <submittedName>
        <fullName evidence="2">SAM-dependent methyltransferase</fullName>
    </submittedName>
</protein>
<dbReference type="InterPro" id="IPR029063">
    <property type="entry name" value="SAM-dependent_MTases_sf"/>
</dbReference>
<dbReference type="CDD" id="cd02440">
    <property type="entry name" value="AdoMet_MTases"/>
    <property type="match status" value="1"/>
</dbReference>
<dbReference type="InterPro" id="IPR041698">
    <property type="entry name" value="Methyltransf_25"/>
</dbReference>
<keyword evidence="2" id="KW-0808">Transferase</keyword>
<dbReference type="SUPFAM" id="SSF53335">
    <property type="entry name" value="S-adenosyl-L-methionine-dependent methyltransferases"/>
    <property type="match status" value="1"/>
</dbReference>
<keyword evidence="3" id="KW-1185">Reference proteome</keyword>
<dbReference type="EMBL" id="MSIE01000019">
    <property type="protein sequence ID" value="OLF17180.1"/>
    <property type="molecule type" value="Genomic_DNA"/>
</dbReference>
<dbReference type="AlphaFoldDB" id="A0A1Q8CS54"/>
<comment type="caution">
    <text evidence="2">The sequence shown here is derived from an EMBL/GenBank/DDBJ whole genome shotgun (WGS) entry which is preliminary data.</text>
</comment>
<evidence type="ECO:0000313" key="2">
    <source>
        <dbReference type="EMBL" id="OLF17180.1"/>
    </source>
</evidence>
<dbReference type="Proteomes" id="UP000185596">
    <property type="component" value="Unassembled WGS sequence"/>
</dbReference>
<proteinExistence type="predicted"/>
<sequence length="246" mass="26877">MTAIPAPAGTQYGRRQADIYDAVYGSRGKDWSAEADTVAALVRSRCPDATSVLDVACGTGNHLRRLVELFDRADGLELSVPMGDIARAKVGWERVHTGDMRGFDLGRVYDAVLCMCFSIAYATSTDELCATLRCLAAHTAPDGVVVVEPWWFPERFRHGYVTASAVVQDGRAITRLSHSVRDGDTSRMTIRYTVADAEGIEDFTECEVHSLFTRDQYLTAFDDAGLRAEYREGGPSGRGLFVAAHG</sequence>
<dbReference type="Pfam" id="PF13649">
    <property type="entry name" value="Methyltransf_25"/>
    <property type="match status" value="1"/>
</dbReference>
<dbReference type="OrthoDB" id="189743at2"/>
<accession>A0A1Q8CS54</accession>
<dbReference type="GO" id="GO:0032259">
    <property type="term" value="P:methylation"/>
    <property type="evidence" value="ECO:0007669"/>
    <property type="project" value="UniProtKB-KW"/>
</dbReference>
<evidence type="ECO:0000313" key="3">
    <source>
        <dbReference type="Proteomes" id="UP000185596"/>
    </source>
</evidence>
<reference evidence="2 3" key="1">
    <citation type="submission" date="2016-12" db="EMBL/GenBank/DDBJ databases">
        <title>The draft genome sequence of Actinophytocola sp. 11-183.</title>
        <authorList>
            <person name="Wang W."/>
            <person name="Yuan L."/>
        </authorList>
    </citation>
    <scope>NUCLEOTIDE SEQUENCE [LARGE SCALE GENOMIC DNA]</scope>
    <source>
        <strain evidence="2 3">11-183</strain>
    </source>
</reference>
<dbReference type="Gene3D" id="2.20.130.10">
    <property type="entry name" value="CAC2371-like domains"/>
    <property type="match status" value="1"/>
</dbReference>
<dbReference type="GO" id="GO:0008168">
    <property type="term" value="F:methyltransferase activity"/>
    <property type="evidence" value="ECO:0007669"/>
    <property type="project" value="UniProtKB-KW"/>
</dbReference>
<organism evidence="2 3">
    <name type="scientific">Actinophytocola xanthii</name>
    <dbReference type="NCBI Taxonomy" id="1912961"/>
    <lineage>
        <taxon>Bacteria</taxon>
        <taxon>Bacillati</taxon>
        <taxon>Actinomycetota</taxon>
        <taxon>Actinomycetes</taxon>
        <taxon>Pseudonocardiales</taxon>
        <taxon>Pseudonocardiaceae</taxon>
    </lineage>
</organism>
<dbReference type="RefSeq" id="WP_075125779.1">
    <property type="nucleotide sequence ID" value="NZ_MSIE01000019.1"/>
</dbReference>
<dbReference type="Gene3D" id="3.40.50.150">
    <property type="entry name" value="Vaccinia Virus protein VP39"/>
    <property type="match status" value="1"/>
</dbReference>
<evidence type="ECO:0000259" key="1">
    <source>
        <dbReference type="Pfam" id="PF13649"/>
    </source>
</evidence>
<name>A0A1Q8CS54_9PSEU</name>
<keyword evidence="2" id="KW-0489">Methyltransferase</keyword>
<gene>
    <name evidence="2" type="ORF">BU204_12340</name>
</gene>
<dbReference type="STRING" id="1912961.BU204_12340"/>
<feature type="domain" description="Methyltransferase" evidence="1">
    <location>
        <begin position="52"/>
        <end position="143"/>
    </location>
</feature>